<evidence type="ECO:0000259" key="1">
    <source>
        <dbReference type="Pfam" id="PF20441"/>
    </source>
</evidence>
<reference evidence="2 3" key="1">
    <citation type="submission" date="2018-06" db="EMBL/GenBank/DDBJ databases">
        <authorList>
            <consortium name="Pathogen Informatics"/>
            <person name="Doyle S."/>
        </authorList>
    </citation>
    <scope>NUCLEOTIDE SEQUENCE [LARGE SCALE GENOMIC DNA]</scope>
    <source>
        <strain evidence="2 3">NCTC13063</strain>
    </source>
</reference>
<feature type="domain" description="Terminase large subunit-like endonuclease" evidence="1">
    <location>
        <begin position="6"/>
        <end position="63"/>
    </location>
</feature>
<dbReference type="Proteomes" id="UP000255283">
    <property type="component" value="Unassembled WGS sequence"/>
</dbReference>
<protein>
    <submittedName>
        <fullName evidence="2">Phage terminase-like protein, large subunit</fullName>
    </submittedName>
</protein>
<sequence length="63" mass="7160">MGNFNRPTKELERLILSGNTVIDNNEITRWCFRNVELKSDYNGNVKPNKGIKAKKIDGVIAII</sequence>
<organism evidence="2 3">
    <name type="scientific">Segatella buccae</name>
    <dbReference type="NCBI Taxonomy" id="28126"/>
    <lineage>
        <taxon>Bacteria</taxon>
        <taxon>Pseudomonadati</taxon>
        <taxon>Bacteroidota</taxon>
        <taxon>Bacteroidia</taxon>
        <taxon>Bacteroidales</taxon>
        <taxon>Prevotellaceae</taxon>
        <taxon>Segatella</taxon>
    </lineage>
</organism>
<dbReference type="AlphaFoldDB" id="A0AAQ1UGR6"/>
<evidence type="ECO:0000313" key="3">
    <source>
        <dbReference type="Proteomes" id="UP000255283"/>
    </source>
</evidence>
<dbReference type="GO" id="GO:0004519">
    <property type="term" value="F:endonuclease activity"/>
    <property type="evidence" value="ECO:0007669"/>
    <property type="project" value="InterPro"/>
</dbReference>
<accession>A0AAQ1UGR6</accession>
<proteinExistence type="predicted"/>
<name>A0AAQ1UGR6_9BACT</name>
<dbReference type="InterPro" id="IPR046462">
    <property type="entry name" value="TerL_nuclease"/>
</dbReference>
<dbReference type="EMBL" id="UGTJ01000001">
    <property type="protein sequence ID" value="SUB78804.1"/>
    <property type="molecule type" value="Genomic_DNA"/>
</dbReference>
<dbReference type="InterPro" id="IPR005021">
    <property type="entry name" value="Terminase_largesu-like"/>
</dbReference>
<gene>
    <name evidence="2" type="ORF">NCTC13063_00050</name>
</gene>
<dbReference type="PANTHER" id="PTHR41287:SF1">
    <property type="entry name" value="PROTEIN YMFN"/>
    <property type="match status" value="1"/>
</dbReference>
<dbReference type="Pfam" id="PF20441">
    <property type="entry name" value="TerL_nuclease"/>
    <property type="match status" value="1"/>
</dbReference>
<dbReference type="PANTHER" id="PTHR41287">
    <property type="match status" value="1"/>
</dbReference>
<comment type="caution">
    <text evidence="2">The sequence shown here is derived from an EMBL/GenBank/DDBJ whole genome shotgun (WGS) entry which is preliminary data.</text>
</comment>
<evidence type="ECO:0000313" key="2">
    <source>
        <dbReference type="EMBL" id="SUB78804.1"/>
    </source>
</evidence>